<keyword evidence="4" id="KW-1185">Reference proteome</keyword>
<dbReference type="AlphaFoldDB" id="H8Z5T0"/>
<keyword evidence="1" id="KW-0597">Phosphoprotein</keyword>
<proteinExistence type="predicted"/>
<dbReference type="OrthoDB" id="7298659at2"/>
<dbReference type="SMART" id="SM00448">
    <property type="entry name" value="REC"/>
    <property type="match status" value="1"/>
</dbReference>
<dbReference type="PANTHER" id="PTHR43228:SF1">
    <property type="entry name" value="TWO-COMPONENT RESPONSE REGULATOR ARR22"/>
    <property type="match status" value="1"/>
</dbReference>
<dbReference type="Pfam" id="PF00072">
    <property type="entry name" value="Response_reg"/>
    <property type="match status" value="1"/>
</dbReference>
<accession>H8Z5T0</accession>
<dbReference type="PANTHER" id="PTHR43228">
    <property type="entry name" value="TWO-COMPONENT RESPONSE REGULATOR"/>
    <property type="match status" value="1"/>
</dbReference>
<feature type="modified residue" description="4-aspartylphosphate" evidence="1">
    <location>
        <position position="57"/>
    </location>
</feature>
<dbReference type="InterPro" id="IPR011990">
    <property type="entry name" value="TPR-like_helical_dom_sf"/>
</dbReference>
<protein>
    <submittedName>
        <fullName evidence="3">Response regulator with CheY-like receiver, AAA-type ATPase, and DNA-binding domains</fullName>
    </submittedName>
</protein>
<dbReference type="Gene3D" id="1.25.40.10">
    <property type="entry name" value="Tetratricopeptide repeat domain"/>
    <property type="match status" value="1"/>
</dbReference>
<evidence type="ECO:0000259" key="2">
    <source>
        <dbReference type="PROSITE" id="PS50110"/>
    </source>
</evidence>
<dbReference type="SUPFAM" id="SSF48452">
    <property type="entry name" value="TPR-like"/>
    <property type="match status" value="1"/>
</dbReference>
<dbReference type="InterPro" id="IPR052048">
    <property type="entry name" value="ST_Response_Regulator"/>
</dbReference>
<dbReference type="STRING" id="631362.Thi970DRAFT_03144"/>
<name>H8Z5T0_9GAMM</name>
<dbReference type="eggNOG" id="COG0784">
    <property type="taxonomic scope" value="Bacteria"/>
</dbReference>
<dbReference type="SUPFAM" id="SSF52172">
    <property type="entry name" value="CheY-like"/>
    <property type="match status" value="1"/>
</dbReference>
<dbReference type="HOGENOM" id="CLU_035496_1_1_6"/>
<dbReference type="SMART" id="SM00028">
    <property type="entry name" value="TPR"/>
    <property type="match status" value="2"/>
</dbReference>
<dbReference type="InterPro" id="IPR001789">
    <property type="entry name" value="Sig_transdc_resp-reg_receiver"/>
</dbReference>
<dbReference type="InterPro" id="IPR011006">
    <property type="entry name" value="CheY-like_superfamily"/>
</dbReference>
<dbReference type="Gene3D" id="3.40.50.2300">
    <property type="match status" value="1"/>
</dbReference>
<dbReference type="GO" id="GO:0000160">
    <property type="term" value="P:phosphorelay signal transduction system"/>
    <property type="evidence" value="ECO:0007669"/>
    <property type="project" value="InterPro"/>
</dbReference>
<dbReference type="eggNOG" id="COG0457">
    <property type="taxonomic scope" value="Bacteria"/>
</dbReference>
<gene>
    <name evidence="3" type="ORF">Thi970DRAFT_03144</name>
</gene>
<organism evidence="3 4">
    <name type="scientific">Thiorhodovibrio frisius</name>
    <dbReference type="NCBI Taxonomy" id="631362"/>
    <lineage>
        <taxon>Bacteria</taxon>
        <taxon>Pseudomonadati</taxon>
        <taxon>Pseudomonadota</taxon>
        <taxon>Gammaproteobacteria</taxon>
        <taxon>Chromatiales</taxon>
        <taxon>Chromatiaceae</taxon>
        <taxon>Thiorhodovibrio</taxon>
    </lineage>
</organism>
<reference evidence="4" key="1">
    <citation type="submission" date="2011-06" db="EMBL/GenBank/DDBJ databases">
        <authorList>
            <consortium name="US DOE Joint Genome Institute (JGI-PGF)"/>
            <person name="Lucas S."/>
            <person name="Han J."/>
            <person name="Lapidus A."/>
            <person name="Cheng J.-F."/>
            <person name="Goodwin L."/>
            <person name="Pitluck S."/>
            <person name="Peters L."/>
            <person name="Land M.L."/>
            <person name="Hauser L."/>
            <person name="Vogl K."/>
            <person name="Liu Z."/>
            <person name="Overmann J."/>
            <person name="Frigaard N.-U."/>
            <person name="Bryant D.A."/>
            <person name="Woyke T.J."/>
        </authorList>
    </citation>
    <scope>NUCLEOTIDE SEQUENCE [LARGE SCALE GENOMIC DNA]</scope>
    <source>
        <strain evidence="4">970</strain>
    </source>
</reference>
<evidence type="ECO:0000256" key="1">
    <source>
        <dbReference type="PROSITE-ProRule" id="PRU00169"/>
    </source>
</evidence>
<dbReference type="CDD" id="cd17589">
    <property type="entry name" value="REC_TPR"/>
    <property type="match status" value="1"/>
</dbReference>
<evidence type="ECO:0000313" key="4">
    <source>
        <dbReference type="Proteomes" id="UP000002964"/>
    </source>
</evidence>
<dbReference type="RefSeq" id="WP_009149969.1">
    <property type="nucleotide sequence ID" value="NZ_CP121471.1"/>
</dbReference>
<keyword evidence="3" id="KW-0238">DNA-binding</keyword>
<dbReference type="EMBL" id="JH603170">
    <property type="protein sequence ID" value="EIC19564.1"/>
    <property type="molecule type" value="Genomic_DNA"/>
</dbReference>
<dbReference type="InterPro" id="IPR019734">
    <property type="entry name" value="TPR_rpt"/>
</dbReference>
<dbReference type="PROSITE" id="PS50110">
    <property type="entry name" value="RESPONSE_REGULATORY"/>
    <property type="match status" value="1"/>
</dbReference>
<evidence type="ECO:0000313" key="3">
    <source>
        <dbReference type="EMBL" id="EIC19564.1"/>
    </source>
</evidence>
<reference evidence="3 4" key="2">
    <citation type="submission" date="2011-11" db="EMBL/GenBank/DDBJ databases">
        <authorList>
            <consortium name="US DOE Joint Genome Institute"/>
            <person name="Lucas S."/>
            <person name="Han J."/>
            <person name="Lapidus A."/>
            <person name="Cheng J.-F."/>
            <person name="Goodwin L."/>
            <person name="Pitluck S."/>
            <person name="Peters L."/>
            <person name="Ovchinnikova G."/>
            <person name="Zhang X."/>
            <person name="Detter J.C."/>
            <person name="Han C."/>
            <person name="Tapia R."/>
            <person name="Land M."/>
            <person name="Hauser L."/>
            <person name="Kyrpides N."/>
            <person name="Ivanova N."/>
            <person name="Pagani I."/>
            <person name="Vogl K."/>
            <person name="Liu Z."/>
            <person name="Overmann J."/>
            <person name="Frigaard N.-U."/>
            <person name="Bryant D."/>
            <person name="Woyke T."/>
        </authorList>
    </citation>
    <scope>NUCLEOTIDE SEQUENCE [LARGE SCALE GENOMIC DNA]</scope>
    <source>
        <strain evidence="3 4">970</strain>
    </source>
</reference>
<dbReference type="Proteomes" id="UP000002964">
    <property type="component" value="Unassembled WGS sequence"/>
</dbReference>
<dbReference type="GO" id="GO:0003677">
    <property type="term" value="F:DNA binding"/>
    <property type="evidence" value="ECO:0007669"/>
    <property type="project" value="UniProtKB-KW"/>
</dbReference>
<feature type="domain" description="Response regulatory" evidence="2">
    <location>
        <begin position="7"/>
        <end position="126"/>
    </location>
</feature>
<sequence length="408" mass="44368">MNLAKKMVLVVDDFQNMRSTLRQMLMSIGFEHITPVATGEDALAALRARRFDIVLCDYNLGEGIDGQQLLDQARAEGAINLATVFVMVTAENSNEMVMGALEFTPDAYVSKPFTKDLLGARLGRALRRREPLIPVASALSKQGPAVAVEALDLLLNQTQPNRLELLRIRAELAFSMGDLEGAEATCGEAMADKPLAWALTRRGQIAEARGDAAAAAALYRESIALTAHYMPAHDQLAALCERQGRAQEALEVLVAALERSPKSLRRQRSLARLATRLKRDELAGPAWERAIHFARQMGLPDAADYLGLIRVLVARGDMREARLRIKTMARRCAGDLQLGYWDLAARMLCLPLSDGAGLNALLAELDALLEKGPVPKRAGAALAEAVASTGELARYPALATLRDQEIDP</sequence>